<accession>A0AAD4LG89</accession>
<feature type="domain" description="Ubinuclein middle" evidence="4">
    <location>
        <begin position="303"/>
        <end position="545"/>
    </location>
</feature>
<dbReference type="Proteomes" id="UP001201163">
    <property type="component" value="Unassembled WGS sequence"/>
</dbReference>
<name>A0AAD4LG89_9AGAM</name>
<feature type="compositionally biased region" description="Low complexity" evidence="2">
    <location>
        <begin position="245"/>
        <end position="261"/>
    </location>
</feature>
<evidence type="ECO:0000313" key="6">
    <source>
        <dbReference type="Proteomes" id="UP001201163"/>
    </source>
</evidence>
<evidence type="ECO:0008006" key="7">
    <source>
        <dbReference type="Google" id="ProtNLM"/>
    </source>
</evidence>
<feature type="compositionally biased region" description="Pro residues" evidence="2">
    <location>
        <begin position="86"/>
        <end position="99"/>
    </location>
</feature>
<feature type="region of interest" description="Disordered" evidence="2">
    <location>
        <begin position="1"/>
        <end position="110"/>
    </location>
</feature>
<dbReference type="InterPro" id="IPR014840">
    <property type="entry name" value="HRD"/>
</dbReference>
<feature type="compositionally biased region" description="Low complexity" evidence="2">
    <location>
        <begin position="34"/>
        <end position="61"/>
    </location>
</feature>
<gene>
    <name evidence="5" type="ORF">EDB92DRAFT_1872262</name>
</gene>
<feature type="region of interest" description="Disordered" evidence="2">
    <location>
        <begin position="416"/>
        <end position="475"/>
    </location>
</feature>
<organism evidence="5 6">
    <name type="scientific">Lactarius akahatsu</name>
    <dbReference type="NCBI Taxonomy" id="416441"/>
    <lineage>
        <taxon>Eukaryota</taxon>
        <taxon>Fungi</taxon>
        <taxon>Dikarya</taxon>
        <taxon>Basidiomycota</taxon>
        <taxon>Agaricomycotina</taxon>
        <taxon>Agaricomycetes</taxon>
        <taxon>Russulales</taxon>
        <taxon>Russulaceae</taxon>
        <taxon>Lactarius</taxon>
    </lineage>
</organism>
<evidence type="ECO:0000256" key="2">
    <source>
        <dbReference type="SAM" id="MobiDB-lite"/>
    </source>
</evidence>
<feature type="compositionally biased region" description="Basic and acidic residues" evidence="2">
    <location>
        <begin position="454"/>
        <end position="474"/>
    </location>
</feature>
<evidence type="ECO:0000259" key="3">
    <source>
        <dbReference type="Pfam" id="PF08729"/>
    </source>
</evidence>
<feature type="compositionally biased region" description="Basic residues" evidence="2">
    <location>
        <begin position="217"/>
        <end position="226"/>
    </location>
</feature>
<dbReference type="Pfam" id="PF08729">
    <property type="entry name" value="HUN"/>
    <property type="match status" value="1"/>
</dbReference>
<keyword evidence="6" id="KW-1185">Reference proteome</keyword>
<dbReference type="InterPro" id="IPR026947">
    <property type="entry name" value="UBN_middle_dom"/>
</dbReference>
<dbReference type="AlphaFoldDB" id="A0AAD4LG89"/>
<evidence type="ECO:0000256" key="1">
    <source>
        <dbReference type="ARBA" id="ARBA00022553"/>
    </source>
</evidence>
<keyword evidence="1" id="KW-0597">Phosphoprotein</keyword>
<sequence length="563" mass="61242">MDSDVEMLEQKSVSALLTPGSPLALPPTDSQQVSPIAPDIDDSPSASPDGPSPSDVVPKSGTDAKGKGKPASAKPKSTKARARSPSPSPPPPPAPPPPLQTIRLEIKLGGPENYEVDVAALAKATGQRPATPPPAVKQYESESDGEGAPESGAGTDGGGEKKGKKKKKKNLGSEYYDLTDPFIDDSELAIDERTFIAQTKQQGFYVFSGEVALLKEKSHRKPKSKKSVLPAPEPIAGPSNYPHALSLTHLQTQTHSHSHPQGLKDTPIALLSDGEENSGKRRTRGSVESPNGKKKRRVVDIHPFHPDLEAAIEDLKAAISRENWEPKGKFPPGIRPVLGAVALKAIKLNEYDDNFFNLMPRIFPYNRFTMSKLIKRQVFPEHMALLVKRQDELLLELKAAADEGFQRAKEEWERSVTTWEKKQEKSKAGTASVEGSPTLRSAPLPPGDDGAAMDVDKSLDGEGKDAKDAKDAHPPAKKYKMTEAMKGLIWNLVCLSNECCRIENEKNTLEGSTSQVSEQGLRKTLYQKIVAAFPESWMSSGQVSREVSVMKKKFEKEAMESES</sequence>
<dbReference type="Pfam" id="PF14075">
    <property type="entry name" value="UBN_AB"/>
    <property type="match status" value="1"/>
</dbReference>
<feature type="compositionally biased region" description="Basic and acidic residues" evidence="2">
    <location>
        <begin position="416"/>
        <end position="427"/>
    </location>
</feature>
<protein>
    <recommendedName>
        <fullName evidence="7">Ubinuclein middle domain-containing protein</fullName>
    </recommendedName>
</protein>
<feature type="region of interest" description="Disordered" evidence="2">
    <location>
        <begin position="216"/>
        <end position="295"/>
    </location>
</feature>
<proteinExistence type="predicted"/>
<evidence type="ECO:0000313" key="5">
    <source>
        <dbReference type="EMBL" id="KAH8988372.1"/>
    </source>
</evidence>
<feature type="domain" description="Hpc2-related" evidence="3">
    <location>
        <begin position="163"/>
        <end position="211"/>
    </location>
</feature>
<comment type="caution">
    <text evidence="5">The sequence shown here is derived from an EMBL/GenBank/DDBJ whole genome shotgun (WGS) entry which is preliminary data.</text>
</comment>
<dbReference type="EMBL" id="JAKELL010000042">
    <property type="protein sequence ID" value="KAH8988372.1"/>
    <property type="molecule type" value="Genomic_DNA"/>
</dbReference>
<reference evidence="5" key="1">
    <citation type="submission" date="2022-01" db="EMBL/GenBank/DDBJ databases">
        <title>Comparative genomics reveals a dynamic genome evolution in the ectomycorrhizal milk-cap (Lactarius) mushrooms.</title>
        <authorList>
            <consortium name="DOE Joint Genome Institute"/>
            <person name="Lebreton A."/>
            <person name="Tang N."/>
            <person name="Kuo A."/>
            <person name="LaButti K."/>
            <person name="Drula E."/>
            <person name="Barry K."/>
            <person name="Clum A."/>
            <person name="Lipzen A."/>
            <person name="Mousain D."/>
            <person name="Ng V."/>
            <person name="Wang R."/>
            <person name="Wang X."/>
            <person name="Dai Y."/>
            <person name="Henrissat B."/>
            <person name="Grigoriev I.V."/>
            <person name="Guerin-Laguette A."/>
            <person name="Yu F."/>
            <person name="Martin F.M."/>
        </authorList>
    </citation>
    <scope>NUCLEOTIDE SEQUENCE</scope>
    <source>
        <strain evidence="5">QP</strain>
    </source>
</reference>
<feature type="region of interest" description="Disordered" evidence="2">
    <location>
        <begin position="124"/>
        <end position="178"/>
    </location>
</feature>
<evidence type="ECO:0000259" key="4">
    <source>
        <dbReference type="Pfam" id="PF14075"/>
    </source>
</evidence>